<proteinExistence type="inferred from homology"/>
<feature type="compositionally biased region" description="Basic and acidic residues" evidence="7">
    <location>
        <begin position="92"/>
        <end position="121"/>
    </location>
</feature>
<dbReference type="CDD" id="cd16429">
    <property type="entry name" value="VirB10"/>
    <property type="match status" value="1"/>
</dbReference>
<evidence type="ECO:0000256" key="3">
    <source>
        <dbReference type="ARBA" id="ARBA00022475"/>
    </source>
</evidence>
<comment type="caution">
    <text evidence="9">The sequence shown here is derived from an EMBL/GenBank/DDBJ whole genome shotgun (WGS) entry which is preliminary data.</text>
</comment>
<organism evidence="9 10">
    <name type="scientific">Steroidobacter gossypii</name>
    <dbReference type="NCBI Taxonomy" id="2805490"/>
    <lineage>
        <taxon>Bacteria</taxon>
        <taxon>Pseudomonadati</taxon>
        <taxon>Pseudomonadota</taxon>
        <taxon>Gammaproteobacteria</taxon>
        <taxon>Steroidobacterales</taxon>
        <taxon>Steroidobacteraceae</taxon>
        <taxon>Steroidobacter</taxon>
    </lineage>
</organism>
<evidence type="ECO:0000256" key="4">
    <source>
        <dbReference type="ARBA" id="ARBA00022692"/>
    </source>
</evidence>
<dbReference type="InterPro" id="IPR005498">
    <property type="entry name" value="T4SS_VirB10/TraB/TrbI"/>
</dbReference>
<evidence type="ECO:0000256" key="1">
    <source>
        <dbReference type="ARBA" id="ARBA00004162"/>
    </source>
</evidence>
<name>A0ABS1X6M2_9GAMM</name>
<evidence type="ECO:0000256" key="7">
    <source>
        <dbReference type="SAM" id="MobiDB-lite"/>
    </source>
</evidence>
<keyword evidence="4 8" id="KW-0812">Transmembrane</keyword>
<sequence length="377" mass="40261">MSATYRATSLQTRLTNFVALGLGALVMTTFLVWYYKHALAERPGEGEDRSTHDRGSESAAALPPLGRIDPPLIERVLGPAPALPEETSFSELEDRRWPEARDEEPSYDGARSDRQAPDRRLSGEAFVPAAARRGSGAHLPPRTATMTAPFDGAVSTSFSSSAPESGRGELADLLEPTVLEPAQAQVLPTRRLLLPKGAFLDCTLETAISSALPGMTTCVTATDTFSADGSVVLLERGSKLIGETRGQVRAGSNRVFVLWTEARTPTGVVVPLASPGTDALGRSGLPGEVDRHFWDRFGAAILISVIDGAVQAAVQRESNGDAVIINPAGSNDIMTEVLKSTIHIPPTVTKRHGDRIAVLVARDLDFRSVYELRTAGD</sequence>
<dbReference type="EMBL" id="JAEVLS010000011">
    <property type="protein sequence ID" value="MBM0108872.1"/>
    <property type="molecule type" value="Genomic_DNA"/>
</dbReference>
<evidence type="ECO:0000256" key="2">
    <source>
        <dbReference type="ARBA" id="ARBA00010265"/>
    </source>
</evidence>
<comment type="similarity">
    <text evidence="2">Belongs to the TrbI/VirB10 family.</text>
</comment>
<dbReference type="Gene3D" id="2.40.128.260">
    <property type="entry name" value="Type IV secretion system, VirB10/TraB/TrbI"/>
    <property type="match status" value="2"/>
</dbReference>
<evidence type="ECO:0000256" key="5">
    <source>
        <dbReference type="ARBA" id="ARBA00022989"/>
    </source>
</evidence>
<evidence type="ECO:0000256" key="8">
    <source>
        <dbReference type="SAM" id="Phobius"/>
    </source>
</evidence>
<dbReference type="NCBIfam" id="NF038091">
    <property type="entry name" value="T4SS_VirB10"/>
    <property type="match status" value="1"/>
</dbReference>
<evidence type="ECO:0000313" key="9">
    <source>
        <dbReference type="EMBL" id="MBM0108872.1"/>
    </source>
</evidence>
<accession>A0ABS1X6M2</accession>
<dbReference type="InterPro" id="IPR042217">
    <property type="entry name" value="T4SS_VirB10/TrbI"/>
</dbReference>
<keyword evidence="5 8" id="KW-1133">Transmembrane helix</keyword>
<feature type="region of interest" description="Disordered" evidence="7">
    <location>
        <begin position="44"/>
        <end position="121"/>
    </location>
</feature>
<reference evidence="9 10" key="1">
    <citation type="journal article" date="2021" name="Int. J. Syst. Evol. Microbiol.">
        <title>Steroidobacter gossypii sp. nov., isolated from soil of cotton cropping field.</title>
        <authorList>
            <person name="Huang R."/>
            <person name="Yang S."/>
            <person name="Zhen C."/>
            <person name="Liu W."/>
        </authorList>
    </citation>
    <scope>NUCLEOTIDE SEQUENCE [LARGE SCALE GENOMIC DNA]</scope>
    <source>
        <strain evidence="9 10">S1-65</strain>
    </source>
</reference>
<dbReference type="Pfam" id="PF03743">
    <property type="entry name" value="TrbI"/>
    <property type="match status" value="1"/>
</dbReference>
<keyword evidence="6 8" id="KW-0472">Membrane</keyword>
<gene>
    <name evidence="9" type="primary">virB10</name>
    <name evidence="9" type="ORF">JM946_29425</name>
</gene>
<comment type="subcellular location">
    <subcellularLocation>
        <location evidence="1">Cell membrane</location>
        <topology evidence="1">Single-pass membrane protein</topology>
    </subcellularLocation>
</comment>
<evidence type="ECO:0000256" key="6">
    <source>
        <dbReference type="ARBA" id="ARBA00023136"/>
    </source>
</evidence>
<keyword evidence="3" id="KW-1003">Cell membrane</keyword>
<dbReference type="Proteomes" id="UP000661077">
    <property type="component" value="Unassembled WGS sequence"/>
</dbReference>
<dbReference type="InterPro" id="IPR047695">
    <property type="entry name" value="T4SS_VirB10/PtlG"/>
</dbReference>
<evidence type="ECO:0000313" key="10">
    <source>
        <dbReference type="Proteomes" id="UP000661077"/>
    </source>
</evidence>
<protein>
    <submittedName>
        <fullName evidence="9">Type IV secretion system protein VirB10</fullName>
    </submittedName>
</protein>
<feature type="transmembrane region" description="Helical" evidence="8">
    <location>
        <begin position="14"/>
        <end position="35"/>
    </location>
</feature>
<feature type="compositionally biased region" description="Basic and acidic residues" evidence="7">
    <location>
        <begin position="44"/>
        <end position="56"/>
    </location>
</feature>
<keyword evidence="10" id="KW-1185">Reference proteome</keyword>